<keyword evidence="8" id="KW-1185">Reference proteome</keyword>
<dbReference type="GO" id="GO:0004674">
    <property type="term" value="F:protein serine/threonine kinase activity"/>
    <property type="evidence" value="ECO:0007669"/>
    <property type="project" value="TreeGrafter"/>
</dbReference>
<dbReference type="Gene3D" id="1.10.1070.20">
    <property type="match status" value="1"/>
</dbReference>
<dbReference type="InterPro" id="IPR012893">
    <property type="entry name" value="HipA-like_C"/>
</dbReference>
<dbReference type="PANTHER" id="PTHR37419">
    <property type="entry name" value="SERINE/THREONINE-PROTEIN KINASE TOXIN HIPA"/>
    <property type="match status" value="1"/>
</dbReference>
<dbReference type="Pfam" id="PF13657">
    <property type="entry name" value="Couple_hipA"/>
    <property type="match status" value="1"/>
</dbReference>
<reference evidence="7 8" key="1">
    <citation type="submission" date="2018-05" db="EMBL/GenBank/DDBJ databases">
        <title>Spiribacter halobius sp. nov., a moderately halophilic bacterium isolated from marine solar saltern.</title>
        <authorList>
            <person name="Zheng W.-S."/>
            <person name="Lu D.-C."/>
            <person name="Du Z.-J."/>
        </authorList>
    </citation>
    <scope>NUCLEOTIDE SEQUENCE [LARGE SCALE GENOMIC DNA]</scope>
    <source>
        <strain evidence="7 8">E85</strain>
    </source>
</reference>
<dbReference type="PANTHER" id="PTHR37419:SF1">
    <property type="entry name" value="SERINE_THREONINE-PROTEIN KINASE TOXIN HIPA"/>
    <property type="match status" value="1"/>
</dbReference>
<organism evidence="7 8">
    <name type="scientific">Sediminicurvatus halobius</name>
    <dbReference type="NCBI Taxonomy" id="2182432"/>
    <lineage>
        <taxon>Bacteria</taxon>
        <taxon>Pseudomonadati</taxon>
        <taxon>Pseudomonadota</taxon>
        <taxon>Gammaproteobacteria</taxon>
        <taxon>Chromatiales</taxon>
        <taxon>Ectothiorhodospiraceae</taxon>
        <taxon>Sediminicurvatus</taxon>
    </lineage>
</organism>
<dbReference type="OrthoDB" id="9805913at2"/>
<dbReference type="EMBL" id="QFFI01000016">
    <property type="protein sequence ID" value="PWG62712.1"/>
    <property type="molecule type" value="Genomic_DNA"/>
</dbReference>
<evidence type="ECO:0000256" key="4">
    <source>
        <dbReference type="SAM" id="MobiDB-lite"/>
    </source>
</evidence>
<gene>
    <name evidence="7" type="ORF">DEM34_11225</name>
</gene>
<evidence type="ECO:0000259" key="6">
    <source>
        <dbReference type="Pfam" id="PF13657"/>
    </source>
</evidence>
<feature type="compositionally biased region" description="Basic and acidic residues" evidence="4">
    <location>
        <begin position="121"/>
        <end position="136"/>
    </location>
</feature>
<evidence type="ECO:0000256" key="3">
    <source>
        <dbReference type="ARBA" id="ARBA00022777"/>
    </source>
</evidence>
<name>A0A2U2N0X1_9GAMM</name>
<proteinExistence type="inferred from homology"/>
<dbReference type="NCBIfam" id="TIGR03071">
    <property type="entry name" value="couple_hipA"/>
    <property type="match status" value="1"/>
</dbReference>
<dbReference type="InterPro" id="IPR017508">
    <property type="entry name" value="HipA_N1"/>
</dbReference>
<accession>A0A2U2N0X1</accession>
<protein>
    <submittedName>
        <fullName evidence="7">Kinase</fullName>
    </submittedName>
</protein>
<dbReference type="Proteomes" id="UP000245474">
    <property type="component" value="Unassembled WGS sequence"/>
</dbReference>
<evidence type="ECO:0000313" key="7">
    <source>
        <dbReference type="EMBL" id="PWG62712.1"/>
    </source>
</evidence>
<keyword evidence="3 7" id="KW-0418">Kinase</keyword>
<dbReference type="GO" id="GO:0005829">
    <property type="term" value="C:cytosol"/>
    <property type="evidence" value="ECO:0007669"/>
    <property type="project" value="TreeGrafter"/>
</dbReference>
<feature type="domain" description="HipA N-terminal subdomain 1" evidence="6">
    <location>
        <begin position="7"/>
        <end position="111"/>
    </location>
</feature>
<evidence type="ECO:0000313" key="8">
    <source>
        <dbReference type="Proteomes" id="UP000245474"/>
    </source>
</evidence>
<evidence type="ECO:0000256" key="2">
    <source>
        <dbReference type="ARBA" id="ARBA00022679"/>
    </source>
</evidence>
<keyword evidence="2" id="KW-0808">Transferase</keyword>
<sequence length="407" mass="45368">MAEVSVLDVLLHGEPVGTLTHVGQDRVLFAFNERYINDPQRPVLGLGFKDELGNLITDFRTTQTRLLPFFSNLLPEGHMRTYLAERAGVKPQREFFLLWALGQDLPGAITVQAGEGQAWPSDRDEGAPDDEHPGDREDALRFSLAGVQLKFSAINEQRGGLTIPARGVGGDWIIKLPSPQFERVPENEYAMMTLARQVGIDVPPVALVDLDAIRHLPPRIAEFECQALAVRRFDRQEDGTPVHIEDFAQVFGVYPEAKYSRGSARHIARVLAAEGGDADLAEFIRRLTFSTLIGNGDMHLKNWSLIYPDRRQAALAPAYDLVSTVPYIRGETAALKYSRTKSFQRFTEDELSHLAAKAMLPEALVLSTARETVARFHERWHAEKAHLPLTATIVRAIDAHLETLPIA</sequence>
<evidence type="ECO:0000256" key="1">
    <source>
        <dbReference type="ARBA" id="ARBA00010164"/>
    </source>
</evidence>
<comment type="similarity">
    <text evidence="1">Belongs to the HipA Ser/Thr kinase family.</text>
</comment>
<evidence type="ECO:0000259" key="5">
    <source>
        <dbReference type="Pfam" id="PF07804"/>
    </source>
</evidence>
<dbReference type="InterPro" id="IPR052028">
    <property type="entry name" value="HipA_Ser/Thr_kinase"/>
</dbReference>
<comment type="caution">
    <text evidence="7">The sequence shown here is derived from an EMBL/GenBank/DDBJ whole genome shotgun (WGS) entry which is preliminary data.</text>
</comment>
<feature type="region of interest" description="Disordered" evidence="4">
    <location>
        <begin position="116"/>
        <end position="136"/>
    </location>
</feature>
<dbReference type="AlphaFoldDB" id="A0A2U2N0X1"/>
<feature type="domain" description="HipA-like C-terminal" evidence="5">
    <location>
        <begin position="142"/>
        <end position="380"/>
    </location>
</feature>
<dbReference type="Pfam" id="PF07804">
    <property type="entry name" value="HipA_C"/>
    <property type="match status" value="1"/>
</dbReference>
<dbReference type="RefSeq" id="WP_109678911.1">
    <property type="nucleotide sequence ID" value="NZ_CP086615.1"/>
</dbReference>